<evidence type="ECO:0000256" key="1">
    <source>
        <dbReference type="ARBA" id="ARBA00004123"/>
    </source>
</evidence>
<organism evidence="16 17">
    <name type="scientific">Sparus aurata</name>
    <name type="common">Gilthead sea bream</name>
    <dbReference type="NCBI Taxonomy" id="8175"/>
    <lineage>
        <taxon>Eukaryota</taxon>
        <taxon>Metazoa</taxon>
        <taxon>Chordata</taxon>
        <taxon>Craniata</taxon>
        <taxon>Vertebrata</taxon>
        <taxon>Euteleostomi</taxon>
        <taxon>Actinopterygii</taxon>
        <taxon>Neopterygii</taxon>
        <taxon>Teleostei</taxon>
        <taxon>Neoteleostei</taxon>
        <taxon>Acanthomorphata</taxon>
        <taxon>Eupercaria</taxon>
        <taxon>Spariformes</taxon>
        <taxon>Sparidae</taxon>
        <taxon>Sparus</taxon>
    </lineage>
</organism>
<evidence type="ECO:0000256" key="6">
    <source>
        <dbReference type="ARBA" id="ARBA00022527"/>
    </source>
</evidence>
<dbReference type="InterPro" id="IPR046375">
    <property type="entry name" value="IKBKB_SDD_sf"/>
</dbReference>
<evidence type="ECO:0000313" key="17">
    <source>
        <dbReference type="Proteomes" id="UP000472265"/>
    </source>
</evidence>
<gene>
    <name evidence="16" type="primary">CHUK</name>
</gene>
<keyword evidence="6" id="KW-0723">Serine/threonine-protein kinase</keyword>
<evidence type="ECO:0000256" key="5">
    <source>
        <dbReference type="ARBA" id="ARBA00022490"/>
    </source>
</evidence>
<name>A0A671YM80_SPAAU</name>
<dbReference type="InterPro" id="IPR008271">
    <property type="entry name" value="Ser/Thr_kinase_AS"/>
</dbReference>
<dbReference type="AlphaFoldDB" id="A0A671YM80"/>
<keyword evidence="11" id="KW-0067">ATP-binding</keyword>
<dbReference type="InterPro" id="IPR051180">
    <property type="entry name" value="IKK"/>
</dbReference>
<dbReference type="Gene3D" id="3.10.20.90">
    <property type="entry name" value="Phosphatidylinositol 3-kinase Catalytic Subunit, Chain A, domain 1"/>
    <property type="match status" value="1"/>
</dbReference>
<evidence type="ECO:0000256" key="7">
    <source>
        <dbReference type="ARBA" id="ARBA00022553"/>
    </source>
</evidence>
<reference evidence="16" key="1">
    <citation type="submission" date="2021-04" db="EMBL/GenBank/DDBJ databases">
        <authorList>
            <consortium name="Wellcome Sanger Institute Data Sharing"/>
        </authorList>
    </citation>
    <scope>NUCLEOTIDE SEQUENCE [LARGE SCALE GENOMIC DNA]</scope>
</reference>
<dbReference type="Ensembl" id="ENSSAUT00010066798.1">
    <property type="protein sequence ID" value="ENSSAUP00010063745.1"/>
    <property type="gene ID" value="ENSSAUG00010025378.1"/>
</dbReference>
<evidence type="ECO:0000256" key="12">
    <source>
        <dbReference type="ARBA" id="ARBA00023242"/>
    </source>
</evidence>
<accession>A0A671YM80</accession>
<sequence>MKKLNHVNVVQAREVPEELSTIALNDLPLLSMEYCSRGDLRKVLNKPENCCGLKESEVLSLLSDIGSGIQYLHENKIIHRDLKPENIVLQEIDGKLVHKIIDLGYAKDLDQGSLCTSFVGTLQYLAPELFESKPYTVTVDYWSFGTVIFECTCGFRPFLHHMQPVQWTSKVKNKGPKDIMAVEDMNGEVRFSTHLPYPNNLSRPLLEPTESLLQMLLLWDPAARGGGLDPDTKKPSCYTALQNILNMKVIHVLDMTSAQLHSLVLGAEENLHSLQLRLETHTQSHISPLSQELLLETGISLDPRRPPSHCLPEGLVRDTHAHKHRMCNVKQAQPNVHRQETKTQLPLSALRKVWGEAVSYICGLKEDYIRLYRGQRAAILSLLRYNTNLTRYKNLLFSQSQQLKAKLAFFKTSIQHDLEQYTKQRHTGVSSEKLLKTWQENEDKVADVGYLDEEIVAVHFEIVELQRSPFARRQGDVMEQLVWMIKGECFRTGPDPPHGYSDSSDMVKTILQTVQNQDRVLKDLYTHLSTILVCKRRIVDLFPKLERAVGNIKTAEAAVMQMQMKRQKEFWYLLKIACVVIVENGLFNSAALTCLFFLQEQDWSWTQYRAVKNPTKDSVL</sequence>
<keyword evidence="12" id="KW-0539">Nucleus</keyword>
<dbReference type="PROSITE" id="PS00108">
    <property type="entry name" value="PROTEIN_KINASE_ST"/>
    <property type="match status" value="1"/>
</dbReference>
<dbReference type="GO" id="GO:0008384">
    <property type="term" value="F:IkappaB kinase activity"/>
    <property type="evidence" value="ECO:0007669"/>
    <property type="project" value="UniProtKB-EC"/>
</dbReference>
<dbReference type="Pfam" id="PF18397">
    <property type="entry name" value="IKBKB_SDD"/>
    <property type="match status" value="1"/>
</dbReference>
<dbReference type="GO" id="GO:0045944">
    <property type="term" value="P:positive regulation of transcription by RNA polymerase II"/>
    <property type="evidence" value="ECO:0007669"/>
    <property type="project" value="TreeGrafter"/>
</dbReference>
<dbReference type="FunFam" id="1.10.510.10:FF:000147">
    <property type="entry name" value="Inhibitor of nuclear factor kappa-B kinase subunit beta"/>
    <property type="match status" value="1"/>
</dbReference>
<dbReference type="GO" id="GO:0005524">
    <property type="term" value="F:ATP binding"/>
    <property type="evidence" value="ECO:0007669"/>
    <property type="project" value="UniProtKB-KW"/>
</dbReference>
<keyword evidence="9" id="KW-0547">Nucleotide-binding</keyword>
<proteinExistence type="predicted"/>
<dbReference type="GO" id="GO:0005634">
    <property type="term" value="C:nucleus"/>
    <property type="evidence" value="ECO:0007669"/>
    <property type="project" value="UniProtKB-SubCell"/>
</dbReference>
<evidence type="ECO:0000259" key="15">
    <source>
        <dbReference type="PROSITE" id="PS50011"/>
    </source>
</evidence>
<evidence type="ECO:0000256" key="13">
    <source>
        <dbReference type="ARBA" id="ARBA00032095"/>
    </source>
</evidence>
<evidence type="ECO:0000256" key="10">
    <source>
        <dbReference type="ARBA" id="ARBA00022777"/>
    </source>
</evidence>
<reference evidence="16" key="2">
    <citation type="submission" date="2025-08" db="UniProtKB">
        <authorList>
            <consortium name="Ensembl"/>
        </authorList>
    </citation>
    <scope>IDENTIFICATION</scope>
</reference>
<comment type="catalytic activity">
    <reaction evidence="14">
        <text>L-seryl-[I-kappa-B protein] + ATP = O-phospho-L-seryl-[I-kappa-B protein] + ADP + H(+)</text>
        <dbReference type="Rhea" id="RHEA:19073"/>
        <dbReference type="Rhea" id="RHEA-COMP:13698"/>
        <dbReference type="Rhea" id="RHEA-COMP:13699"/>
        <dbReference type="ChEBI" id="CHEBI:15378"/>
        <dbReference type="ChEBI" id="CHEBI:29999"/>
        <dbReference type="ChEBI" id="CHEBI:30616"/>
        <dbReference type="ChEBI" id="CHEBI:83421"/>
        <dbReference type="ChEBI" id="CHEBI:456216"/>
        <dbReference type="EC" id="2.7.11.10"/>
    </reaction>
</comment>
<comment type="subcellular location">
    <subcellularLocation>
        <location evidence="2">Cytoplasm</location>
    </subcellularLocation>
    <subcellularLocation>
        <location evidence="1">Nucleus</location>
    </subcellularLocation>
</comment>
<dbReference type="InterPro" id="IPR041185">
    <property type="entry name" value="IKBKB_SDD"/>
</dbReference>
<dbReference type="InterPro" id="IPR011009">
    <property type="entry name" value="Kinase-like_dom_sf"/>
</dbReference>
<feature type="domain" description="Protein kinase" evidence="15">
    <location>
        <begin position="1"/>
        <end position="241"/>
    </location>
</feature>
<evidence type="ECO:0000313" key="16">
    <source>
        <dbReference type="Ensembl" id="ENSSAUP00010063745.1"/>
    </source>
</evidence>
<evidence type="ECO:0000256" key="8">
    <source>
        <dbReference type="ARBA" id="ARBA00022679"/>
    </source>
</evidence>
<dbReference type="Gene3D" id="1.10.510.10">
    <property type="entry name" value="Transferase(Phosphotransferase) domain 1"/>
    <property type="match status" value="1"/>
</dbReference>
<keyword evidence="5" id="KW-0963">Cytoplasm</keyword>
<dbReference type="Pfam" id="PF00069">
    <property type="entry name" value="Pkinase"/>
    <property type="match status" value="1"/>
</dbReference>
<dbReference type="PROSITE" id="PS50011">
    <property type="entry name" value="PROTEIN_KINASE_DOM"/>
    <property type="match status" value="1"/>
</dbReference>
<evidence type="ECO:0000256" key="4">
    <source>
        <dbReference type="ARBA" id="ARBA00021841"/>
    </source>
</evidence>
<dbReference type="PANTHER" id="PTHR22969:SF13">
    <property type="entry name" value="INHIBITOR OF NUCLEAR FACTOR KAPPA-B KINASE SUBUNIT ALPHA"/>
    <property type="match status" value="1"/>
</dbReference>
<dbReference type="SUPFAM" id="SSF56112">
    <property type="entry name" value="Protein kinase-like (PK-like)"/>
    <property type="match status" value="1"/>
</dbReference>
<dbReference type="GeneTree" id="ENSGT00950000182937"/>
<dbReference type="GO" id="GO:0033209">
    <property type="term" value="P:tumor necrosis factor-mediated signaling pathway"/>
    <property type="evidence" value="ECO:0007669"/>
    <property type="project" value="TreeGrafter"/>
</dbReference>
<dbReference type="EC" id="2.7.11.10" evidence="3"/>
<dbReference type="InterPro" id="IPR000719">
    <property type="entry name" value="Prot_kinase_dom"/>
</dbReference>
<dbReference type="PANTHER" id="PTHR22969">
    <property type="entry name" value="IKB KINASE"/>
    <property type="match status" value="1"/>
</dbReference>
<reference evidence="16" key="3">
    <citation type="submission" date="2025-09" db="UniProtKB">
        <authorList>
            <consortium name="Ensembl"/>
        </authorList>
    </citation>
    <scope>IDENTIFICATION</scope>
</reference>
<keyword evidence="8" id="KW-0808">Transferase</keyword>
<evidence type="ECO:0000256" key="9">
    <source>
        <dbReference type="ARBA" id="ARBA00022741"/>
    </source>
</evidence>
<evidence type="ECO:0000256" key="3">
    <source>
        <dbReference type="ARBA" id="ARBA00012442"/>
    </source>
</evidence>
<evidence type="ECO:0000256" key="2">
    <source>
        <dbReference type="ARBA" id="ARBA00004496"/>
    </source>
</evidence>
<keyword evidence="7" id="KW-0597">Phosphoprotein</keyword>
<dbReference type="SMART" id="SM00220">
    <property type="entry name" value="S_TKc"/>
    <property type="match status" value="1"/>
</dbReference>
<keyword evidence="10" id="KW-0418">Kinase</keyword>
<dbReference type="Proteomes" id="UP000472265">
    <property type="component" value="Chromosome 15"/>
</dbReference>
<dbReference type="Gene3D" id="1.20.1270.250">
    <property type="match status" value="1"/>
</dbReference>
<keyword evidence="17" id="KW-1185">Reference proteome</keyword>
<evidence type="ECO:0000256" key="14">
    <source>
        <dbReference type="ARBA" id="ARBA00048789"/>
    </source>
</evidence>
<dbReference type="GO" id="GO:0008385">
    <property type="term" value="C:IkappaB kinase complex"/>
    <property type="evidence" value="ECO:0007669"/>
    <property type="project" value="TreeGrafter"/>
</dbReference>
<evidence type="ECO:0000256" key="11">
    <source>
        <dbReference type="ARBA" id="ARBA00022840"/>
    </source>
</evidence>
<protein>
    <recommendedName>
        <fullName evidence="4">Inhibitor of nuclear factor kappa-B kinase subunit alpha</fullName>
        <ecNumber evidence="3">2.7.11.10</ecNumber>
    </recommendedName>
    <alternativeName>
        <fullName evidence="13">Nuclear factor NF-kappa-B inhibitor kinase alpha</fullName>
    </alternativeName>
</protein>